<gene>
    <name evidence="10" type="primary">brnQ_3</name>
    <name evidence="10" type="ORF">AVLFYP127_00892</name>
</gene>
<comment type="subcellular location">
    <subcellularLocation>
        <location evidence="1 9">Cell membrane</location>
        <topology evidence="1 9">Multi-pass membrane protein</topology>
    </subcellularLocation>
</comment>
<name>A0A6N2U187_9FIRM</name>
<keyword evidence="7 9" id="KW-1133">Transmembrane helix</keyword>
<feature type="transmembrane region" description="Helical" evidence="9">
    <location>
        <begin position="267"/>
        <end position="292"/>
    </location>
</feature>
<evidence type="ECO:0000256" key="3">
    <source>
        <dbReference type="ARBA" id="ARBA00022448"/>
    </source>
</evidence>
<reference evidence="10" key="1">
    <citation type="submission" date="2019-11" db="EMBL/GenBank/DDBJ databases">
        <authorList>
            <person name="Feng L."/>
        </authorList>
    </citation>
    <scope>NUCLEOTIDE SEQUENCE</scope>
    <source>
        <strain evidence="10">AvaginalisLFYP127</strain>
    </source>
</reference>
<dbReference type="PROSITE" id="PS50283">
    <property type="entry name" value="NA_SOLUT_SYMP_3"/>
    <property type="match status" value="1"/>
</dbReference>
<keyword evidence="5 9" id="KW-0812">Transmembrane</keyword>
<comment type="similarity">
    <text evidence="2 9">Belongs to the branched chain amino acid transporter family.</text>
</comment>
<feature type="transmembrane region" description="Helical" evidence="9">
    <location>
        <begin position="112"/>
        <end position="129"/>
    </location>
</feature>
<feature type="transmembrane region" description="Helical" evidence="9">
    <location>
        <begin position="182"/>
        <end position="203"/>
    </location>
</feature>
<evidence type="ECO:0000256" key="5">
    <source>
        <dbReference type="ARBA" id="ARBA00022692"/>
    </source>
</evidence>
<dbReference type="EMBL" id="CACRSW010000028">
    <property type="protein sequence ID" value="VYT11297.1"/>
    <property type="molecule type" value="Genomic_DNA"/>
</dbReference>
<dbReference type="GO" id="GO:0005304">
    <property type="term" value="F:L-valine transmembrane transporter activity"/>
    <property type="evidence" value="ECO:0007669"/>
    <property type="project" value="TreeGrafter"/>
</dbReference>
<dbReference type="Pfam" id="PF05525">
    <property type="entry name" value="Branch_AA_trans"/>
    <property type="match status" value="1"/>
</dbReference>
<evidence type="ECO:0000256" key="7">
    <source>
        <dbReference type="ARBA" id="ARBA00022989"/>
    </source>
</evidence>
<evidence type="ECO:0000256" key="8">
    <source>
        <dbReference type="ARBA" id="ARBA00023136"/>
    </source>
</evidence>
<protein>
    <recommendedName>
        <fullName evidence="9">Branched-chain amino acid transport system carrier protein</fullName>
    </recommendedName>
</protein>
<feature type="transmembrane region" description="Helical" evidence="9">
    <location>
        <begin position="361"/>
        <end position="382"/>
    </location>
</feature>
<feature type="transmembrane region" description="Helical" evidence="9">
    <location>
        <begin position="34"/>
        <end position="54"/>
    </location>
</feature>
<evidence type="ECO:0000256" key="6">
    <source>
        <dbReference type="ARBA" id="ARBA00022970"/>
    </source>
</evidence>
<proteinExistence type="inferred from homology"/>
<evidence type="ECO:0000313" key="10">
    <source>
        <dbReference type="EMBL" id="VYT11297.1"/>
    </source>
</evidence>
<feature type="transmembrane region" description="Helical" evidence="9">
    <location>
        <begin position="215"/>
        <end position="238"/>
    </location>
</feature>
<feature type="transmembrane region" description="Helical" evidence="9">
    <location>
        <begin position="141"/>
        <end position="162"/>
    </location>
</feature>
<evidence type="ECO:0000256" key="2">
    <source>
        <dbReference type="ARBA" id="ARBA00008540"/>
    </source>
</evidence>
<evidence type="ECO:0000256" key="9">
    <source>
        <dbReference type="RuleBase" id="RU362122"/>
    </source>
</evidence>
<dbReference type="GO" id="GO:0015820">
    <property type="term" value="P:L-leucine transport"/>
    <property type="evidence" value="ECO:0007669"/>
    <property type="project" value="TreeGrafter"/>
</dbReference>
<feature type="transmembrane region" description="Helical" evidence="9">
    <location>
        <begin position="402"/>
        <end position="430"/>
    </location>
</feature>
<organism evidence="10">
    <name type="scientific">Anaerococcus vaginalis</name>
    <dbReference type="NCBI Taxonomy" id="33037"/>
    <lineage>
        <taxon>Bacteria</taxon>
        <taxon>Bacillati</taxon>
        <taxon>Bacillota</taxon>
        <taxon>Tissierellia</taxon>
        <taxon>Tissierellales</taxon>
        <taxon>Peptoniphilaceae</taxon>
        <taxon>Anaerococcus</taxon>
    </lineage>
</organism>
<dbReference type="InterPro" id="IPR001734">
    <property type="entry name" value="Na/solute_symporter"/>
</dbReference>
<keyword evidence="8 9" id="KW-0472">Membrane</keyword>
<dbReference type="AlphaFoldDB" id="A0A6N2U187"/>
<dbReference type="PANTHER" id="PTHR30588">
    <property type="entry name" value="BRANCHED-CHAIN AMINO ACID TRANSPORT SYSTEM 2 CARRIER PROTEIN"/>
    <property type="match status" value="1"/>
</dbReference>
<evidence type="ECO:0000256" key="1">
    <source>
        <dbReference type="ARBA" id="ARBA00004651"/>
    </source>
</evidence>
<evidence type="ECO:0000256" key="4">
    <source>
        <dbReference type="ARBA" id="ARBA00022475"/>
    </source>
</evidence>
<dbReference type="NCBIfam" id="TIGR00796">
    <property type="entry name" value="livcs"/>
    <property type="match status" value="1"/>
</dbReference>
<accession>A0A6N2U187</accession>
<feature type="transmembrane region" description="Helical" evidence="9">
    <location>
        <begin position="331"/>
        <end position="349"/>
    </location>
</feature>
<dbReference type="RefSeq" id="WP_156329314.1">
    <property type="nucleotide sequence ID" value="NZ_CACRSW010000028.1"/>
</dbReference>
<comment type="caution">
    <text evidence="9">Lacks conserved residue(s) required for the propagation of feature annotation.</text>
</comment>
<dbReference type="InterPro" id="IPR004685">
    <property type="entry name" value="Brnchd-chn_aa_trnsp_Livcs"/>
</dbReference>
<keyword evidence="6 9" id="KW-0029">Amino-acid transport</keyword>
<sequence>MDILVIGFALFAMFFGAGNLIFPPMLGYTYGDKWLLASIAFTIVGVGLTLLAVVSMAKRQGNIFTFTSLAGDRLSKAIVLIIALCIGPLGAIPRTAATSFEMVQSAGFNVNIWVFTLIFFGLSLFLSLAKNSVVDLIGKFLTPLLLISLFIMIIVGMLNPIGQIKEINIDLSKIFSDSMLEGYNTMDALAALAFTPIIVESVIKKGYKNQLLKKTIQASLIAVFGLAFVYISLTFLGASASTSIDTDSRVTLLNFISEKILGDKGKFVLLVAIIMACFTTSVGLISSISNIFAEFSKNKFNYSFLAIAIALVSLLLSVLGVESIVKLTGPFLQFVYPLAIVLVVFNLIGKNSLNKLVIRNSFIVVTIVSFMDALISLIDILKEMFNVNVSLLFGLESVLKKIIQVISLNIVDFPWIIPLIVIIILTSLYLKLNKNK</sequence>
<feature type="transmembrane region" description="Helical" evidence="9">
    <location>
        <begin position="74"/>
        <end position="92"/>
    </location>
</feature>
<keyword evidence="4" id="KW-1003">Cell membrane</keyword>
<comment type="function">
    <text evidence="9">Component of the transport system for branched-chain amino acids.</text>
</comment>
<dbReference type="GO" id="GO:0015818">
    <property type="term" value="P:isoleucine transport"/>
    <property type="evidence" value="ECO:0007669"/>
    <property type="project" value="TreeGrafter"/>
</dbReference>
<dbReference type="PANTHER" id="PTHR30588:SF0">
    <property type="entry name" value="BRANCHED-CHAIN AMINO ACID PERMEASE BRNQ"/>
    <property type="match status" value="1"/>
</dbReference>
<dbReference type="GO" id="GO:0005886">
    <property type="term" value="C:plasma membrane"/>
    <property type="evidence" value="ECO:0007669"/>
    <property type="project" value="UniProtKB-SubCell"/>
</dbReference>
<dbReference type="GO" id="GO:0015188">
    <property type="term" value="F:L-isoleucine transmembrane transporter activity"/>
    <property type="evidence" value="ECO:0007669"/>
    <property type="project" value="TreeGrafter"/>
</dbReference>
<feature type="transmembrane region" description="Helical" evidence="9">
    <location>
        <begin position="304"/>
        <end position="325"/>
    </location>
</feature>
<keyword evidence="3 9" id="KW-0813">Transport</keyword>
<dbReference type="GO" id="GO:0015190">
    <property type="term" value="F:L-leucine transmembrane transporter activity"/>
    <property type="evidence" value="ECO:0007669"/>
    <property type="project" value="TreeGrafter"/>
</dbReference>